<feature type="transmembrane region" description="Helical" evidence="8">
    <location>
        <begin position="192"/>
        <end position="221"/>
    </location>
</feature>
<evidence type="ECO:0000313" key="10">
    <source>
        <dbReference type="EMBL" id="SMH34016.1"/>
    </source>
</evidence>
<feature type="transmembrane region" description="Helical" evidence="8">
    <location>
        <begin position="255"/>
        <end position="275"/>
    </location>
</feature>
<reference evidence="10 11" key="1">
    <citation type="submission" date="2017-04" db="EMBL/GenBank/DDBJ databases">
        <authorList>
            <person name="Afonso C.L."/>
            <person name="Miller P.J."/>
            <person name="Scott M.A."/>
            <person name="Spackman E."/>
            <person name="Goraichik I."/>
            <person name="Dimitrov K.M."/>
            <person name="Suarez D.L."/>
            <person name="Swayne D.E."/>
        </authorList>
    </citation>
    <scope>NUCLEOTIDE SEQUENCE [LARGE SCALE GENOMIC DNA]</scope>
    <source>
        <strain evidence="10 11">LMG26642</strain>
    </source>
</reference>
<evidence type="ECO:0000256" key="4">
    <source>
        <dbReference type="ARBA" id="ARBA00022475"/>
    </source>
</evidence>
<dbReference type="EMBL" id="FXBJ01000002">
    <property type="protein sequence ID" value="SMH34016.1"/>
    <property type="molecule type" value="Genomic_DNA"/>
</dbReference>
<keyword evidence="5 8" id="KW-0812">Transmembrane</keyword>
<feature type="transmembrane region" description="Helical" evidence="8">
    <location>
        <begin position="12"/>
        <end position="34"/>
    </location>
</feature>
<dbReference type="OrthoDB" id="8404154at2"/>
<proteinExistence type="inferred from homology"/>
<keyword evidence="7 8" id="KW-0472">Membrane</keyword>
<dbReference type="PANTHER" id="PTHR42929">
    <property type="entry name" value="INNER MEMBRANE ABC TRANSPORTER PERMEASE PROTEIN YDCU-RELATED-RELATED"/>
    <property type="match status" value="1"/>
</dbReference>
<dbReference type="InterPro" id="IPR000515">
    <property type="entry name" value="MetI-like"/>
</dbReference>
<evidence type="ECO:0000256" key="1">
    <source>
        <dbReference type="ARBA" id="ARBA00004651"/>
    </source>
</evidence>
<dbReference type="Gene3D" id="1.10.3720.10">
    <property type="entry name" value="MetI-like"/>
    <property type="match status" value="1"/>
</dbReference>
<feature type="transmembrane region" description="Helical" evidence="8">
    <location>
        <begin position="109"/>
        <end position="131"/>
    </location>
</feature>
<feature type="domain" description="ABC transmembrane type-1" evidence="9">
    <location>
        <begin position="63"/>
        <end position="271"/>
    </location>
</feature>
<keyword evidence="4" id="KW-1003">Cell membrane</keyword>
<comment type="similarity">
    <text evidence="2">Belongs to the binding-protein-dependent transport system permease family. CysTW subfamily.</text>
</comment>
<gene>
    <name evidence="10" type="ORF">SAMN04488700_1610</name>
</gene>
<feature type="transmembrane region" description="Helical" evidence="8">
    <location>
        <begin position="151"/>
        <end position="171"/>
    </location>
</feature>
<dbReference type="AlphaFoldDB" id="A0A1X7NB21"/>
<dbReference type="STRING" id="1073423.SAMN04488700_1610"/>
<keyword evidence="3" id="KW-0813">Transport</keyword>
<evidence type="ECO:0000256" key="5">
    <source>
        <dbReference type="ARBA" id="ARBA00022692"/>
    </source>
</evidence>
<evidence type="ECO:0000313" key="11">
    <source>
        <dbReference type="Proteomes" id="UP000193435"/>
    </source>
</evidence>
<dbReference type="RefSeq" id="WP_085559743.1">
    <property type="nucleotide sequence ID" value="NZ_FOAH01000024.1"/>
</dbReference>
<feature type="transmembrane region" description="Helical" evidence="8">
    <location>
        <begin position="63"/>
        <end position="88"/>
    </location>
</feature>
<evidence type="ECO:0000259" key="9">
    <source>
        <dbReference type="PROSITE" id="PS50928"/>
    </source>
</evidence>
<evidence type="ECO:0000256" key="8">
    <source>
        <dbReference type="SAM" id="Phobius"/>
    </source>
</evidence>
<dbReference type="PANTHER" id="PTHR42929:SF1">
    <property type="entry name" value="INNER MEMBRANE ABC TRANSPORTER PERMEASE PROTEIN YDCU-RELATED"/>
    <property type="match status" value="1"/>
</dbReference>
<dbReference type="Proteomes" id="UP000193435">
    <property type="component" value="Unassembled WGS sequence"/>
</dbReference>
<evidence type="ECO:0000256" key="2">
    <source>
        <dbReference type="ARBA" id="ARBA00007069"/>
    </source>
</evidence>
<protein>
    <submittedName>
        <fullName evidence="10">Putative spermidine/putrescine transport system permease protein</fullName>
    </submittedName>
</protein>
<organism evidence="10 11">
    <name type="scientific">Carnobacterium iners</name>
    <dbReference type="NCBI Taxonomy" id="1073423"/>
    <lineage>
        <taxon>Bacteria</taxon>
        <taxon>Bacillati</taxon>
        <taxon>Bacillota</taxon>
        <taxon>Bacilli</taxon>
        <taxon>Lactobacillales</taxon>
        <taxon>Carnobacteriaceae</taxon>
        <taxon>Carnobacterium</taxon>
    </lineage>
</organism>
<name>A0A1X7NB21_9LACT</name>
<dbReference type="GO" id="GO:0055085">
    <property type="term" value="P:transmembrane transport"/>
    <property type="evidence" value="ECO:0007669"/>
    <property type="project" value="InterPro"/>
</dbReference>
<evidence type="ECO:0000256" key="7">
    <source>
        <dbReference type="ARBA" id="ARBA00023136"/>
    </source>
</evidence>
<keyword evidence="11" id="KW-1185">Reference proteome</keyword>
<dbReference type="GO" id="GO:0005886">
    <property type="term" value="C:plasma membrane"/>
    <property type="evidence" value="ECO:0007669"/>
    <property type="project" value="UniProtKB-SubCell"/>
</dbReference>
<dbReference type="PROSITE" id="PS50928">
    <property type="entry name" value="ABC_TM1"/>
    <property type="match status" value="1"/>
</dbReference>
<dbReference type="SUPFAM" id="SSF161098">
    <property type="entry name" value="MetI-like"/>
    <property type="match status" value="1"/>
</dbReference>
<comment type="subcellular location">
    <subcellularLocation>
        <location evidence="1">Cell membrane</location>
        <topology evidence="1">Multi-pass membrane protein</topology>
    </subcellularLocation>
</comment>
<keyword evidence="6 8" id="KW-1133">Transmembrane helix</keyword>
<evidence type="ECO:0000256" key="3">
    <source>
        <dbReference type="ARBA" id="ARBA00022448"/>
    </source>
</evidence>
<accession>A0A1X7NB21</accession>
<dbReference type="InterPro" id="IPR035906">
    <property type="entry name" value="MetI-like_sf"/>
</dbReference>
<sequence length="282" mass="31259">MTTKKRHWRYGVFLLPFMVLIVLFEIFPLVSILITSVSPIGTSGMTFEHFISIFKSDYYRMSIFNSLMIAVWSSVIGLSVAVLGAYAIHHATPKVKRFFINLINMASNFQGIQLAFAFIILLGNAGVLVLIGQQMGIGFLANFDVYSSTGILLTFIYFQIPLATLLLYPSFDAIRQEYKEAAMLLNASTLSFWLRVGIPIILPSLFGTFSVLFSNALAAYATPYALMGNNYALLPIRISAMFTGDIVQQVELGSALSVILLLLMSVMTIISTTVLKKMRKEG</sequence>
<evidence type="ECO:0000256" key="6">
    <source>
        <dbReference type="ARBA" id="ARBA00022989"/>
    </source>
</evidence>
<dbReference type="CDD" id="cd06261">
    <property type="entry name" value="TM_PBP2"/>
    <property type="match status" value="1"/>
</dbReference>